<evidence type="ECO:0000313" key="2">
    <source>
        <dbReference type="EMBL" id="MEB3961684.1"/>
    </source>
</evidence>
<accession>A0ABU6CB30</accession>
<dbReference type="InterPro" id="IPR013656">
    <property type="entry name" value="PAS_4"/>
</dbReference>
<dbReference type="Pfam" id="PF00196">
    <property type="entry name" value="GerE"/>
    <property type="match status" value="1"/>
</dbReference>
<dbReference type="RefSeq" id="WP_324769027.1">
    <property type="nucleotide sequence ID" value="NZ_BAAATS010000045.1"/>
</dbReference>
<dbReference type="Gene3D" id="1.10.10.10">
    <property type="entry name" value="Winged helix-like DNA-binding domain superfamily/Winged helix DNA-binding domain"/>
    <property type="match status" value="1"/>
</dbReference>
<dbReference type="CDD" id="cd00130">
    <property type="entry name" value="PAS"/>
    <property type="match status" value="1"/>
</dbReference>
<dbReference type="InterPro" id="IPR036388">
    <property type="entry name" value="WH-like_DNA-bd_sf"/>
</dbReference>
<gene>
    <name evidence="2" type="ORF">OKJ48_15735</name>
</gene>
<dbReference type="EMBL" id="JAOZYB010000110">
    <property type="protein sequence ID" value="MEB3961684.1"/>
    <property type="molecule type" value="Genomic_DNA"/>
</dbReference>
<evidence type="ECO:0000313" key="3">
    <source>
        <dbReference type="Proteomes" id="UP001352223"/>
    </source>
</evidence>
<dbReference type="SUPFAM" id="SSF55785">
    <property type="entry name" value="PYP-like sensor domain (PAS domain)"/>
    <property type="match status" value="1"/>
</dbReference>
<comment type="caution">
    <text evidence="2">The sequence shown here is derived from an EMBL/GenBank/DDBJ whole genome shotgun (WGS) entry which is preliminary data.</text>
</comment>
<name>A0ABU6CB30_9ACTN</name>
<dbReference type="SMART" id="SM00091">
    <property type="entry name" value="PAS"/>
    <property type="match status" value="1"/>
</dbReference>
<reference evidence="2 3" key="1">
    <citation type="submission" date="2022-10" db="EMBL/GenBank/DDBJ databases">
        <authorList>
            <person name="Xie J."/>
            <person name="Shen N."/>
        </authorList>
    </citation>
    <scope>NUCLEOTIDE SEQUENCE [LARGE SCALE GENOMIC DNA]</scope>
    <source>
        <strain evidence="2 3">DSM 41681</strain>
    </source>
</reference>
<dbReference type="SUPFAM" id="SSF46894">
    <property type="entry name" value="C-terminal effector domain of the bipartite response regulators"/>
    <property type="match status" value="1"/>
</dbReference>
<dbReference type="InterPro" id="IPR000014">
    <property type="entry name" value="PAS"/>
</dbReference>
<dbReference type="InterPro" id="IPR035965">
    <property type="entry name" value="PAS-like_dom_sf"/>
</dbReference>
<feature type="domain" description="PAS" evidence="1">
    <location>
        <begin position="50"/>
        <end position="120"/>
    </location>
</feature>
<dbReference type="Pfam" id="PF08448">
    <property type="entry name" value="PAS_4"/>
    <property type="match status" value="1"/>
</dbReference>
<keyword evidence="3" id="KW-1185">Reference proteome</keyword>
<organism evidence="2 3">
    <name type="scientific">Streptomyces kunmingensis</name>
    <dbReference type="NCBI Taxonomy" id="68225"/>
    <lineage>
        <taxon>Bacteria</taxon>
        <taxon>Bacillati</taxon>
        <taxon>Actinomycetota</taxon>
        <taxon>Actinomycetes</taxon>
        <taxon>Kitasatosporales</taxon>
        <taxon>Streptomycetaceae</taxon>
        <taxon>Streptomyces</taxon>
    </lineage>
</organism>
<dbReference type="PROSITE" id="PS50112">
    <property type="entry name" value="PAS"/>
    <property type="match status" value="1"/>
</dbReference>
<sequence>MSYAEHSTRSALQQRTDGFSVLSDHAPRTIEEMHDLDSPMFATEIRSDEYSEVILSLFERSGIGLAILDPTLRVRSVNSAFSAQCGRYPDEICERSFADFLHPSVRQYVLRQFGRLVQGHHAPLVSRSIAMWFHDTAVAGKLTAFPVADSSGRIKMILAQFTPEETADERQELVGAQRKLTALTAKVLEGVAAGDPTVRLAAKLFLSRQGIEYHVSILLRQFKVPNRTALAAKAYSMGMFSIGCWPPRILPEYIRPDRQGAERRPAATSST</sequence>
<protein>
    <submittedName>
        <fullName evidence="2">PAS domain-containing protein</fullName>
    </submittedName>
</protein>
<dbReference type="InterPro" id="IPR000792">
    <property type="entry name" value="Tscrpt_reg_LuxR_C"/>
</dbReference>
<dbReference type="Gene3D" id="3.30.450.20">
    <property type="entry name" value="PAS domain"/>
    <property type="match status" value="1"/>
</dbReference>
<dbReference type="SMART" id="SM00421">
    <property type="entry name" value="HTH_LUXR"/>
    <property type="match status" value="1"/>
</dbReference>
<dbReference type="Proteomes" id="UP001352223">
    <property type="component" value="Unassembled WGS sequence"/>
</dbReference>
<proteinExistence type="predicted"/>
<evidence type="ECO:0000259" key="1">
    <source>
        <dbReference type="PROSITE" id="PS50112"/>
    </source>
</evidence>
<dbReference type="InterPro" id="IPR016032">
    <property type="entry name" value="Sig_transdc_resp-reg_C-effctor"/>
</dbReference>